<evidence type="ECO:0000256" key="1">
    <source>
        <dbReference type="ARBA" id="ARBA00022793"/>
    </source>
</evidence>
<feature type="domain" description="L-tryptophan decarboxylase PsiD-like" evidence="3">
    <location>
        <begin position="49"/>
        <end position="188"/>
    </location>
</feature>
<comment type="caution">
    <text evidence="4">The sequence shown here is derived from an EMBL/GenBank/DDBJ whole genome shotgun (WGS) entry which is preliminary data.</text>
</comment>
<dbReference type="OrthoDB" id="5973539at2759"/>
<keyword evidence="2" id="KW-0456">Lyase</keyword>
<dbReference type="InterPro" id="IPR003817">
    <property type="entry name" value="PS_Dcarbxylase"/>
</dbReference>
<name>A0A0P7BT26_9HYPO</name>
<dbReference type="AlphaFoldDB" id="A0A0P7BT26"/>
<keyword evidence="5" id="KW-1185">Reference proteome</keyword>
<sequence length="460" mass="52327">MTVFKIPRQRGDSSLTGWFLPKDIQILSSWLRRFTKELETRQNTTKRLHPVVEDLKVLIESTPELRMLASGMFDEVPDKDPYRQDPIGHKQVRDYKHMLELFSVITTEVAPSWQMTTYNVGLVGAPFNAILDWPMGTRSGFSFFTRPDVNKKLKAILDTWRDEVLSTRKSQYVVTTEKGGWLCKEAVAVIEKDTNVDGQPWYTFQDMFVCDPTGDRLHWGFRSWNDFFVRRFRDMDKFRPVAHPNKHEWVVNACESMPYGLESNVSEYDKFWLKGHNYSVAEMLHHHDFTSAFVGGTVYQAFLSATSYHRWSSPVTGQVVYAGIINGTYFSEPITEGFENPNGPDPSAPNRSQTYLPQVATRAVIFIQAPEPIGLMCIIFIGMADISTCEIASRFCANLPQPVAKGEELGMFHHGGSSHCLLFRKGVKLAWSVGAIPGKAKKNLPIRSELAMAYKDAEIM</sequence>
<dbReference type="Proteomes" id="UP000050424">
    <property type="component" value="Unassembled WGS sequence"/>
</dbReference>
<accession>A0A0P7BT26</accession>
<dbReference type="STRING" id="78410.A0A0P7BT26"/>
<evidence type="ECO:0000313" key="4">
    <source>
        <dbReference type="EMBL" id="KPM44538.1"/>
    </source>
</evidence>
<evidence type="ECO:0000256" key="2">
    <source>
        <dbReference type="ARBA" id="ARBA00023239"/>
    </source>
</evidence>
<dbReference type="GO" id="GO:0005739">
    <property type="term" value="C:mitochondrion"/>
    <property type="evidence" value="ECO:0007669"/>
    <property type="project" value="TreeGrafter"/>
</dbReference>
<dbReference type="GO" id="GO:0004609">
    <property type="term" value="F:phosphatidylserine decarboxylase activity"/>
    <property type="evidence" value="ECO:0007669"/>
    <property type="project" value="InterPro"/>
</dbReference>
<dbReference type="EMBL" id="LKCW01000018">
    <property type="protein sequence ID" value="KPM44538.1"/>
    <property type="molecule type" value="Genomic_DNA"/>
</dbReference>
<evidence type="ECO:0000259" key="3">
    <source>
        <dbReference type="Pfam" id="PF12588"/>
    </source>
</evidence>
<dbReference type="Pfam" id="PF12588">
    <property type="entry name" value="PSDC"/>
    <property type="match status" value="1"/>
</dbReference>
<proteinExistence type="predicted"/>
<dbReference type="InterPro" id="IPR022237">
    <property type="entry name" value="PsiD-like"/>
</dbReference>
<dbReference type="PANTHER" id="PTHR10067:SF9">
    <property type="entry name" value="PHOSPHATIDYLSERINE DECARBOXYLASE FAMILY PROTEIN (AFU_ORTHOLOGUE AFUA_7G01730)"/>
    <property type="match status" value="1"/>
</dbReference>
<organism evidence="4 5">
    <name type="scientific">Neonectria ditissima</name>
    <dbReference type="NCBI Taxonomy" id="78410"/>
    <lineage>
        <taxon>Eukaryota</taxon>
        <taxon>Fungi</taxon>
        <taxon>Dikarya</taxon>
        <taxon>Ascomycota</taxon>
        <taxon>Pezizomycotina</taxon>
        <taxon>Sordariomycetes</taxon>
        <taxon>Hypocreomycetidae</taxon>
        <taxon>Hypocreales</taxon>
        <taxon>Nectriaceae</taxon>
        <taxon>Neonectria</taxon>
    </lineage>
</organism>
<gene>
    <name evidence="4" type="ORF">AK830_g1998</name>
</gene>
<evidence type="ECO:0000313" key="5">
    <source>
        <dbReference type="Proteomes" id="UP000050424"/>
    </source>
</evidence>
<keyword evidence="1" id="KW-0210">Decarboxylase</keyword>
<dbReference type="GO" id="GO:0006646">
    <property type="term" value="P:phosphatidylethanolamine biosynthetic process"/>
    <property type="evidence" value="ECO:0007669"/>
    <property type="project" value="TreeGrafter"/>
</dbReference>
<dbReference type="PANTHER" id="PTHR10067">
    <property type="entry name" value="PHOSPHATIDYLSERINE DECARBOXYLASE"/>
    <property type="match status" value="1"/>
</dbReference>
<protein>
    <recommendedName>
        <fullName evidence="3">L-tryptophan decarboxylase PsiD-like domain-containing protein</fullName>
    </recommendedName>
</protein>
<dbReference type="Pfam" id="PF02666">
    <property type="entry name" value="PS_Dcarbxylase"/>
    <property type="match status" value="1"/>
</dbReference>
<reference evidence="4 5" key="1">
    <citation type="submission" date="2015-09" db="EMBL/GenBank/DDBJ databases">
        <title>Draft genome of a European isolate of the apple canker pathogen Neonectria ditissima.</title>
        <authorList>
            <person name="Gomez-Cortecero A."/>
            <person name="Harrison R.J."/>
            <person name="Armitage A.D."/>
        </authorList>
    </citation>
    <scope>NUCLEOTIDE SEQUENCE [LARGE SCALE GENOMIC DNA]</scope>
    <source>
        <strain evidence="4 5">R09/05</strain>
    </source>
</reference>